<sequence>MLFLLKAGHCRRDCPVSKTAADYGARHAAYEITFAAGTLKEDKFIIDSGTTSHMYSRKELFISLVPASEIIKCLSKSAVFQLEGIGII</sequence>
<accession>A0A4Y2GAS3</accession>
<reference evidence="1 2" key="1">
    <citation type="journal article" date="2019" name="Sci. Rep.">
        <title>Orb-weaving spider Araneus ventricosus genome elucidates the spidroin gene catalogue.</title>
        <authorList>
            <person name="Kono N."/>
            <person name="Nakamura H."/>
            <person name="Ohtoshi R."/>
            <person name="Moran D.A.P."/>
            <person name="Shinohara A."/>
            <person name="Yoshida Y."/>
            <person name="Fujiwara M."/>
            <person name="Mori M."/>
            <person name="Tomita M."/>
            <person name="Arakawa K."/>
        </authorList>
    </citation>
    <scope>NUCLEOTIDE SEQUENCE [LARGE SCALE GENOMIC DNA]</scope>
</reference>
<organism evidence="1 2">
    <name type="scientific">Araneus ventricosus</name>
    <name type="common">Orbweaver spider</name>
    <name type="synonym">Epeira ventricosa</name>
    <dbReference type="NCBI Taxonomy" id="182803"/>
    <lineage>
        <taxon>Eukaryota</taxon>
        <taxon>Metazoa</taxon>
        <taxon>Ecdysozoa</taxon>
        <taxon>Arthropoda</taxon>
        <taxon>Chelicerata</taxon>
        <taxon>Arachnida</taxon>
        <taxon>Araneae</taxon>
        <taxon>Araneomorphae</taxon>
        <taxon>Entelegynae</taxon>
        <taxon>Araneoidea</taxon>
        <taxon>Araneidae</taxon>
        <taxon>Araneus</taxon>
    </lineage>
</organism>
<dbReference type="OrthoDB" id="413361at2759"/>
<proteinExistence type="predicted"/>
<keyword evidence="2" id="KW-1185">Reference proteome</keyword>
<comment type="caution">
    <text evidence="1">The sequence shown here is derived from an EMBL/GenBank/DDBJ whole genome shotgun (WGS) entry which is preliminary data.</text>
</comment>
<dbReference type="Proteomes" id="UP000499080">
    <property type="component" value="Unassembled WGS sequence"/>
</dbReference>
<protein>
    <submittedName>
        <fullName evidence="1">Uncharacterized protein</fullName>
    </submittedName>
</protein>
<name>A0A4Y2GAS3_ARAVE</name>
<evidence type="ECO:0000313" key="2">
    <source>
        <dbReference type="Proteomes" id="UP000499080"/>
    </source>
</evidence>
<gene>
    <name evidence="1" type="ORF">AVEN_219061_1</name>
</gene>
<dbReference type="EMBL" id="BGPR01001292">
    <property type="protein sequence ID" value="GBM50287.1"/>
    <property type="molecule type" value="Genomic_DNA"/>
</dbReference>
<evidence type="ECO:0000313" key="1">
    <source>
        <dbReference type="EMBL" id="GBM50287.1"/>
    </source>
</evidence>
<dbReference type="AlphaFoldDB" id="A0A4Y2GAS3"/>